<organism evidence="1 2">
    <name type="scientific">Burkholderia diffusa</name>
    <dbReference type="NCBI Taxonomy" id="488732"/>
    <lineage>
        <taxon>Bacteria</taxon>
        <taxon>Pseudomonadati</taxon>
        <taxon>Pseudomonadota</taxon>
        <taxon>Betaproteobacteria</taxon>
        <taxon>Burkholderiales</taxon>
        <taxon>Burkholderiaceae</taxon>
        <taxon>Burkholderia</taxon>
        <taxon>Burkholderia cepacia complex</taxon>
    </lineage>
</organism>
<dbReference type="EMBL" id="LPJV01000059">
    <property type="protein sequence ID" value="KWF46751.1"/>
    <property type="molecule type" value="Genomic_DNA"/>
</dbReference>
<dbReference type="AlphaFoldDB" id="A0AAW3P9X0"/>
<reference evidence="1 2" key="1">
    <citation type="submission" date="2015-11" db="EMBL/GenBank/DDBJ databases">
        <title>Expanding the genomic diversity of Burkholderia species for the development of highly accurate diagnostics.</title>
        <authorList>
            <person name="Sahl J."/>
            <person name="Keim P."/>
            <person name="Wagner D."/>
        </authorList>
    </citation>
    <scope>NUCLEOTIDE SEQUENCE [LARGE SCALE GENOMIC DNA]</scope>
    <source>
        <strain evidence="1 2">MSMB378WGS</strain>
    </source>
</reference>
<comment type="caution">
    <text evidence="1">The sequence shown here is derived from an EMBL/GenBank/DDBJ whole genome shotgun (WGS) entry which is preliminary data.</text>
</comment>
<accession>A0AAW3P9X0</accession>
<dbReference type="Proteomes" id="UP000063236">
    <property type="component" value="Unassembled WGS sequence"/>
</dbReference>
<name>A0AAW3P9X0_9BURK</name>
<protein>
    <submittedName>
        <fullName evidence="1">Uncharacterized protein</fullName>
    </submittedName>
</protein>
<proteinExistence type="predicted"/>
<evidence type="ECO:0000313" key="1">
    <source>
        <dbReference type="EMBL" id="KWF46751.1"/>
    </source>
</evidence>
<gene>
    <name evidence="1" type="ORF">WL88_25930</name>
</gene>
<sequence>MHQSQATLIDGLPEDAGEISRFSFQQYRKALGPLLGHAHAWAKNTKRSRYLLGAVEDRSGHCNGAFDQFVMTYSESFDADIFDLVQQVRQILIGIDQITPKLIWGELHLRKNCSTTCAEDEFLSVTDATSKTERLGAFHFRHADAIGAIRNKQRYGFRCFFPETAKYGHRKVSDAVVAQPNVSELCDGPSQMEALWLA</sequence>
<evidence type="ECO:0000313" key="2">
    <source>
        <dbReference type="Proteomes" id="UP000063236"/>
    </source>
</evidence>